<feature type="chain" id="PRO_5022045247" evidence="2">
    <location>
        <begin position="25"/>
        <end position="100"/>
    </location>
</feature>
<reference evidence="3 4" key="1">
    <citation type="submission" date="2019-07" db="EMBL/GenBank/DDBJ databases">
        <title>Whole genome shotgun sequence of Methylobacterium gnaphalii NBRC 107716.</title>
        <authorList>
            <person name="Hosoyama A."/>
            <person name="Uohara A."/>
            <person name="Ohji S."/>
            <person name="Ichikawa N."/>
        </authorList>
    </citation>
    <scope>NUCLEOTIDE SEQUENCE [LARGE SCALE GENOMIC DNA]</scope>
    <source>
        <strain evidence="3 4">NBRC 107716</strain>
    </source>
</reference>
<feature type="region of interest" description="Disordered" evidence="1">
    <location>
        <begin position="79"/>
        <end position="100"/>
    </location>
</feature>
<sequence>MLLCLMRFFTLALAVTLFAAPAQAGPISDAIFGRPFAEGAVTSGAFGFSGSDYYGNESAKGPRRFARPQRHAAVAVRRKHMPKAHPSAYLPPVAAHPYRP</sequence>
<organism evidence="3 4">
    <name type="scientific">Methylobacterium gnaphalii</name>
    <dbReference type="NCBI Taxonomy" id="1010610"/>
    <lineage>
        <taxon>Bacteria</taxon>
        <taxon>Pseudomonadati</taxon>
        <taxon>Pseudomonadota</taxon>
        <taxon>Alphaproteobacteria</taxon>
        <taxon>Hyphomicrobiales</taxon>
        <taxon>Methylobacteriaceae</taxon>
        <taxon>Methylobacterium</taxon>
    </lineage>
</organism>
<dbReference type="AlphaFoldDB" id="A0A512JP66"/>
<feature type="signal peptide" evidence="2">
    <location>
        <begin position="1"/>
        <end position="24"/>
    </location>
</feature>
<accession>A0A512JP66</accession>
<keyword evidence="2" id="KW-0732">Signal</keyword>
<evidence type="ECO:0000313" key="3">
    <source>
        <dbReference type="EMBL" id="GEP11747.1"/>
    </source>
</evidence>
<evidence type="ECO:0000256" key="1">
    <source>
        <dbReference type="SAM" id="MobiDB-lite"/>
    </source>
</evidence>
<keyword evidence="4" id="KW-1185">Reference proteome</keyword>
<dbReference type="Proteomes" id="UP000321750">
    <property type="component" value="Unassembled WGS sequence"/>
</dbReference>
<evidence type="ECO:0000256" key="2">
    <source>
        <dbReference type="SAM" id="SignalP"/>
    </source>
</evidence>
<evidence type="ECO:0000313" key="4">
    <source>
        <dbReference type="Proteomes" id="UP000321750"/>
    </source>
</evidence>
<comment type="caution">
    <text evidence="3">The sequence shown here is derived from an EMBL/GenBank/DDBJ whole genome shotgun (WGS) entry which is preliminary data.</text>
</comment>
<protein>
    <submittedName>
        <fullName evidence="3">Uncharacterized protein</fullName>
    </submittedName>
</protein>
<proteinExistence type="predicted"/>
<gene>
    <name evidence="3" type="ORF">MGN01_35920</name>
</gene>
<name>A0A512JP66_9HYPH</name>
<dbReference type="EMBL" id="BJZV01000022">
    <property type="protein sequence ID" value="GEP11747.1"/>
    <property type="molecule type" value="Genomic_DNA"/>
</dbReference>